<gene>
    <name evidence="2" type="ORF">B0T23DRAFT_53979</name>
</gene>
<reference evidence="2 3" key="1">
    <citation type="journal article" date="2023" name="Mol. Phylogenet. Evol.">
        <title>Genome-scale phylogeny and comparative genomics of the fungal order Sordariales.</title>
        <authorList>
            <person name="Hensen N."/>
            <person name="Bonometti L."/>
            <person name="Westerberg I."/>
            <person name="Brannstrom I.O."/>
            <person name="Guillou S."/>
            <person name="Cros-Aarteil S."/>
            <person name="Calhoun S."/>
            <person name="Haridas S."/>
            <person name="Kuo A."/>
            <person name="Mondo S."/>
            <person name="Pangilinan J."/>
            <person name="Riley R."/>
            <person name="LaButti K."/>
            <person name="Andreopoulos B."/>
            <person name="Lipzen A."/>
            <person name="Chen C."/>
            <person name="Yan M."/>
            <person name="Daum C."/>
            <person name="Ng V."/>
            <person name="Clum A."/>
            <person name="Steindorff A."/>
            <person name="Ohm R.A."/>
            <person name="Martin F."/>
            <person name="Silar P."/>
            <person name="Natvig D.O."/>
            <person name="Lalanne C."/>
            <person name="Gautier V."/>
            <person name="Ament-Velasquez S.L."/>
            <person name="Kruys A."/>
            <person name="Hutchinson M.I."/>
            <person name="Powell A.J."/>
            <person name="Barry K."/>
            <person name="Miller A.N."/>
            <person name="Grigoriev I.V."/>
            <person name="Debuchy R."/>
            <person name="Gladieux P."/>
            <person name="Hiltunen Thoren M."/>
            <person name="Johannesson H."/>
        </authorList>
    </citation>
    <scope>NUCLEOTIDE SEQUENCE [LARGE SCALE GENOMIC DNA]</scope>
    <source>
        <strain evidence="2 3">FGSC 10403</strain>
    </source>
</reference>
<dbReference type="Proteomes" id="UP001285908">
    <property type="component" value="Unassembled WGS sequence"/>
</dbReference>
<evidence type="ECO:0000256" key="1">
    <source>
        <dbReference type="SAM" id="MobiDB-lite"/>
    </source>
</evidence>
<protein>
    <submittedName>
        <fullName evidence="2">Uncharacterized protein</fullName>
    </submittedName>
</protein>
<dbReference type="EMBL" id="JAULSX010000012">
    <property type="protein sequence ID" value="KAK3484998.1"/>
    <property type="molecule type" value="Genomic_DNA"/>
</dbReference>
<feature type="compositionally biased region" description="Polar residues" evidence="1">
    <location>
        <begin position="143"/>
        <end position="162"/>
    </location>
</feature>
<organism evidence="2 3">
    <name type="scientific">Neurospora hispaniola</name>
    <dbReference type="NCBI Taxonomy" id="588809"/>
    <lineage>
        <taxon>Eukaryota</taxon>
        <taxon>Fungi</taxon>
        <taxon>Dikarya</taxon>
        <taxon>Ascomycota</taxon>
        <taxon>Pezizomycotina</taxon>
        <taxon>Sordariomycetes</taxon>
        <taxon>Sordariomycetidae</taxon>
        <taxon>Sordariales</taxon>
        <taxon>Sordariaceae</taxon>
        <taxon>Neurospora</taxon>
    </lineage>
</organism>
<keyword evidence="3" id="KW-1185">Reference proteome</keyword>
<accession>A0AAJ0MLP0</accession>
<proteinExistence type="predicted"/>
<dbReference type="AlphaFoldDB" id="A0AAJ0MLP0"/>
<dbReference type="GeneID" id="87879044"/>
<feature type="region of interest" description="Disordered" evidence="1">
    <location>
        <begin position="131"/>
        <end position="162"/>
    </location>
</feature>
<name>A0AAJ0MLP0_9PEZI</name>
<evidence type="ECO:0000313" key="3">
    <source>
        <dbReference type="Proteomes" id="UP001285908"/>
    </source>
</evidence>
<comment type="caution">
    <text evidence="2">The sequence shown here is derived from an EMBL/GenBank/DDBJ whole genome shotgun (WGS) entry which is preliminary data.</text>
</comment>
<sequence length="214" mass="23742">MTTPWGMRLGSMDRGRTREGTTPFALLNCRMSSDGSTGHRDTLIQGKKKTAALSSTHKRVACPMCGDGPEFQYQVPAPGFQKKIQLVALHWLLWLLPQFLAPSTTSTHFSILWAMPIHCLLHAAIGKPHRTQNPPLSRPLLPSTASHPATHQDPFSNPTPTLSWRRRRSFLDAVRNTGPRQDSQANESRETCLPDRGYHCVKAVSLASLWASNA</sequence>
<evidence type="ECO:0000313" key="2">
    <source>
        <dbReference type="EMBL" id="KAK3484998.1"/>
    </source>
</evidence>
<dbReference type="RefSeq" id="XP_062688024.1">
    <property type="nucleotide sequence ID" value="XM_062841422.1"/>
</dbReference>